<proteinExistence type="predicted"/>
<evidence type="ECO:0000313" key="1">
    <source>
        <dbReference type="EMBL" id="TWT54268.1"/>
    </source>
</evidence>
<dbReference type="OrthoDB" id="265353at2"/>
<dbReference type="EMBL" id="SJPI01000001">
    <property type="protein sequence ID" value="TWT54268.1"/>
    <property type="molecule type" value="Genomic_DNA"/>
</dbReference>
<dbReference type="Proteomes" id="UP000316598">
    <property type="component" value="Unassembled WGS sequence"/>
</dbReference>
<evidence type="ECO:0008006" key="3">
    <source>
        <dbReference type="Google" id="ProtNLM"/>
    </source>
</evidence>
<organism evidence="1 2">
    <name type="scientific">Rubripirellula amarantea</name>
    <dbReference type="NCBI Taxonomy" id="2527999"/>
    <lineage>
        <taxon>Bacteria</taxon>
        <taxon>Pseudomonadati</taxon>
        <taxon>Planctomycetota</taxon>
        <taxon>Planctomycetia</taxon>
        <taxon>Pirellulales</taxon>
        <taxon>Pirellulaceae</taxon>
        <taxon>Rubripirellula</taxon>
    </lineage>
</organism>
<accession>A0A5C5WUI6</accession>
<gene>
    <name evidence="1" type="ORF">Pla22_19100</name>
</gene>
<dbReference type="Gene3D" id="3.30.70.60">
    <property type="match status" value="1"/>
</dbReference>
<evidence type="ECO:0000313" key="2">
    <source>
        <dbReference type="Proteomes" id="UP000316598"/>
    </source>
</evidence>
<dbReference type="RefSeq" id="WP_146514341.1">
    <property type="nucleotide sequence ID" value="NZ_SJPI01000001.1"/>
</dbReference>
<keyword evidence="2" id="KW-1185">Reference proteome</keyword>
<comment type="caution">
    <text evidence="1">The sequence shown here is derived from an EMBL/GenBank/DDBJ whole genome shotgun (WGS) entry which is preliminary data.</text>
</comment>
<dbReference type="InterPro" id="IPR014717">
    <property type="entry name" value="Transl_elong_EF1B/ribsomal_bS6"/>
</dbReference>
<dbReference type="AlphaFoldDB" id="A0A5C5WUI6"/>
<protein>
    <recommendedName>
        <fullName evidence="3">General secretion pathway protein M</fullName>
    </recommendedName>
</protein>
<reference evidence="1 2" key="1">
    <citation type="submission" date="2019-02" db="EMBL/GenBank/DDBJ databases">
        <title>Deep-cultivation of Planctomycetes and their phenomic and genomic characterization uncovers novel biology.</title>
        <authorList>
            <person name="Wiegand S."/>
            <person name="Jogler M."/>
            <person name="Boedeker C."/>
            <person name="Pinto D."/>
            <person name="Vollmers J."/>
            <person name="Rivas-Marin E."/>
            <person name="Kohn T."/>
            <person name="Peeters S.H."/>
            <person name="Heuer A."/>
            <person name="Rast P."/>
            <person name="Oberbeckmann S."/>
            <person name="Bunk B."/>
            <person name="Jeske O."/>
            <person name="Meyerdierks A."/>
            <person name="Storesund J.E."/>
            <person name="Kallscheuer N."/>
            <person name="Luecker S."/>
            <person name="Lage O.M."/>
            <person name="Pohl T."/>
            <person name="Merkel B.J."/>
            <person name="Hornburger P."/>
            <person name="Mueller R.-W."/>
            <person name="Bruemmer F."/>
            <person name="Labrenz M."/>
            <person name="Spormann A.M."/>
            <person name="Op Den Camp H."/>
            <person name="Overmann J."/>
            <person name="Amann R."/>
            <person name="Jetten M.S.M."/>
            <person name="Mascher T."/>
            <person name="Medema M.H."/>
            <person name="Devos D.P."/>
            <person name="Kaster A.-K."/>
            <person name="Ovreas L."/>
            <person name="Rohde M."/>
            <person name="Galperin M.Y."/>
            <person name="Jogler C."/>
        </authorList>
    </citation>
    <scope>NUCLEOTIDE SEQUENCE [LARGE SCALE GENOMIC DNA]</scope>
    <source>
        <strain evidence="1 2">Pla22</strain>
    </source>
</reference>
<name>A0A5C5WUI6_9BACT</name>
<sequence>MAAQKNWRDELHNVAEFLRDPFKMRMAVAGITLAIMCFAINDPLQGKMQQGKSELSRLKSKVQTAEQVMLLRDHLDQVDDRIMNGKGNDIVVSHVIDLVRAESVDLMRIDASEPQKMGALLSVRVNMDLLGSYESLLKILHRFDSDEYLIRVEELSIAPPNPNRSTSSLNVTIRVMKEKA</sequence>